<gene>
    <name evidence="4" type="ORF">QF092_16740</name>
</gene>
<sequence>MNTNELRRAGHISMGVAFVAAVVGALSLMSVTSTAYGGSDDRGSDDRGGRGSDDGPGDDRGGRNGGHGSDDGPGDDHGRRHGGHGADDGMQRASGSMLPLAEIASNWEARGYKILDISREGGSVVEIDVIDANGQRWEMYVDTANDAILRRHRED</sequence>
<evidence type="ECO:0000256" key="1">
    <source>
        <dbReference type="SAM" id="MobiDB-lite"/>
    </source>
</evidence>
<dbReference type="Proteomes" id="UP001230978">
    <property type="component" value="Chromosome"/>
</dbReference>
<organism evidence="4 5">
    <name type="scientific">Fuscovulum ytuae</name>
    <dbReference type="NCBI Taxonomy" id="3042299"/>
    <lineage>
        <taxon>Bacteria</taxon>
        <taxon>Pseudomonadati</taxon>
        <taxon>Pseudomonadota</taxon>
        <taxon>Alphaproteobacteria</taxon>
        <taxon>Rhodobacterales</taxon>
        <taxon>Paracoccaceae</taxon>
        <taxon>Fuscovulum</taxon>
    </lineage>
</organism>
<feature type="compositionally biased region" description="Basic and acidic residues" evidence="1">
    <location>
        <begin position="39"/>
        <end position="90"/>
    </location>
</feature>
<keyword evidence="5" id="KW-1185">Reference proteome</keyword>
<keyword evidence="2" id="KW-0472">Membrane</keyword>
<proteinExistence type="predicted"/>
<name>A0ABY8Q710_9RHOB</name>
<feature type="region of interest" description="Disordered" evidence="1">
    <location>
        <begin position="34"/>
        <end position="97"/>
    </location>
</feature>
<reference evidence="4 5" key="1">
    <citation type="submission" date="2023-04" db="EMBL/GenBank/DDBJ databases">
        <title>YMD61, complete Genome.</title>
        <authorList>
            <person name="Zhang J."/>
        </authorList>
    </citation>
    <scope>NUCLEOTIDE SEQUENCE [LARGE SCALE GENOMIC DNA]</scope>
    <source>
        <strain evidence="4 5">YMD61</strain>
    </source>
</reference>
<keyword evidence="2" id="KW-0812">Transmembrane</keyword>
<evidence type="ECO:0000256" key="2">
    <source>
        <dbReference type="SAM" id="Phobius"/>
    </source>
</evidence>
<evidence type="ECO:0000313" key="4">
    <source>
        <dbReference type="EMBL" id="WGV15876.1"/>
    </source>
</evidence>
<evidence type="ECO:0000259" key="3">
    <source>
        <dbReference type="Pfam" id="PF13670"/>
    </source>
</evidence>
<dbReference type="RefSeq" id="WP_281465668.1">
    <property type="nucleotide sequence ID" value="NZ_CP124535.1"/>
</dbReference>
<dbReference type="InterPro" id="IPR025711">
    <property type="entry name" value="PepSY"/>
</dbReference>
<feature type="transmembrane region" description="Helical" evidence="2">
    <location>
        <begin position="12"/>
        <end position="31"/>
    </location>
</feature>
<evidence type="ECO:0000313" key="5">
    <source>
        <dbReference type="Proteomes" id="UP001230978"/>
    </source>
</evidence>
<protein>
    <submittedName>
        <fullName evidence="4">PepSY domain-containing protein</fullName>
    </submittedName>
</protein>
<feature type="domain" description="PepSY" evidence="3">
    <location>
        <begin position="97"/>
        <end position="150"/>
    </location>
</feature>
<dbReference type="Pfam" id="PF13670">
    <property type="entry name" value="PepSY_2"/>
    <property type="match status" value="1"/>
</dbReference>
<keyword evidence="2" id="KW-1133">Transmembrane helix</keyword>
<dbReference type="EMBL" id="CP124535">
    <property type="protein sequence ID" value="WGV15876.1"/>
    <property type="molecule type" value="Genomic_DNA"/>
</dbReference>
<accession>A0ABY8Q710</accession>